<dbReference type="EMBL" id="CBEP010000091">
    <property type="protein sequence ID" value="CDC05054.1"/>
    <property type="molecule type" value="Genomic_DNA"/>
</dbReference>
<proteinExistence type="predicted"/>
<reference evidence="1" key="1">
    <citation type="submission" date="2012-11" db="EMBL/GenBank/DDBJ databases">
        <title>Dependencies among metagenomic species, viruses, plasmids and units of genetic variation.</title>
        <authorList>
            <person name="Nielsen H.B."/>
            <person name="Almeida M."/>
            <person name="Juncker A.S."/>
            <person name="Rasmussen S."/>
            <person name="Li J."/>
            <person name="Sunagawa S."/>
            <person name="Plichta D."/>
            <person name="Gautier L."/>
            <person name="Le Chatelier E."/>
            <person name="Peletier E."/>
            <person name="Bonde I."/>
            <person name="Nielsen T."/>
            <person name="Manichanh C."/>
            <person name="Arumugam M."/>
            <person name="Batto J."/>
            <person name="Santos M.B.Q.D."/>
            <person name="Blom N."/>
            <person name="Borruel N."/>
            <person name="Burgdorf K.S."/>
            <person name="Boumezbeur F."/>
            <person name="Casellas F."/>
            <person name="Dore J."/>
            <person name="Guarner F."/>
            <person name="Hansen T."/>
            <person name="Hildebrand F."/>
            <person name="Kaas R.S."/>
            <person name="Kennedy S."/>
            <person name="Kristiansen K."/>
            <person name="Kultima J.R."/>
            <person name="Leonard P."/>
            <person name="Levenez F."/>
            <person name="Lund O."/>
            <person name="Moumen B."/>
            <person name="Le Paslier D."/>
            <person name="Pons N."/>
            <person name="Pedersen O."/>
            <person name="Prifti E."/>
            <person name="Qin J."/>
            <person name="Raes J."/>
            <person name="Tap J."/>
            <person name="Tims S."/>
            <person name="Ussery D.W."/>
            <person name="Yamada T."/>
            <person name="MetaHit consortium"/>
            <person name="Renault P."/>
            <person name="Sicheritz-Ponten T."/>
            <person name="Bork P."/>
            <person name="Wang J."/>
            <person name="Brunak S."/>
            <person name="Ehrlich S.D."/>
        </authorList>
    </citation>
    <scope>NUCLEOTIDE SEQUENCE [LARGE SCALE GENOMIC DNA]</scope>
</reference>
<gene>
    <name evidence="1" type="ORF">BN578_00586</name>
</gene>
<sequence length="54" mass="6154">MEKECMMCDFNDPDFGCTCPSSEMWYACPLTPDPSPEDFMTEEDFSNGTILQTD</sequence>
<accession>R6N9P5</accession>
<evidence type="ECO:0000313" key="2">
    <source>
        <dbReference type="Proteomes" id="UP000018168"/>
    </source>
</evidence>
<organism evidence="1 2">
    <name type="scientific">[Clostridium] leptum CAG:27</name>
    <dbReference type="NCBI Taxonomy" id="1263068"/>
    <lineage>
        <taxon>Bacteria</taxon>
        <taxon>Bacillati</taxon>
        <taxon>Bacillota</taxon>
        <taxon>Clostridia</taxon>
        <taxon>Eubacteriales</taxon>
        <taxon>Oscillospiraceae</taxon>
        <taxon>Oscillospiraceae incertae sedis</taxon>
    </lineage>
</organism>
<evidence type="ECO:0000313" key="1">
    <source>
        <dbReference type="EMBL" id="CDC05054.1"/>
    </source>
</evidence>
<protein>
    <submittedName>
        <fullName evidence="1">Uncharacterized protein</fullName>
    </submittedName>
</protein>
<dbReference type="AlphaFoldDB" id="R6N9P5"/>
<dbReference type="Proteomes" id="UP000018168">
    <property type="component" value="Unassembled WGS sequence"/>
</dbReference>
<comment type="caution">
    <text evidence="1">The sequence shown here is derived from an EMBL/GenBank/DDBJ whole genome shotgun (WGS) entry which is preliminary data.</text>
</comment>
<name>R6N9P5_9FIRM</name>